<organism evidence="3 4">
    <name type="scientific">Mycolicibacterium brumae</name>
    <dbReference type="NCBI Taxonomy" id="85968"/>
    <lineage>
        <taxon>Bacteria</taxon>
        <taxon>Bacillati</taxon>
        <taxon>Actinomycetota</taxon>
        <taxon>Actinomycetes</taxon>
        <taxon>Mycobacteriales</taxon>
        <taxon>Mycobacteriaceae</taxon>
        <taxon>Mycolicibacterium</taxon>
    </lineage>
</organism>
<proteinExistence type="predicted"/>
<protein>
    <recommendedName>
        <fullName evidence="5">Nucleoid-structuring protein H-NS</fullName>
    </recommendedName>
</protein>
<dbReference type="EMBL" id="PDCN02000005">
    <property type="protein sequence ID" value="PIB76349.1"/>
    <property type="molecule type" value="Genomic_DNA"/>
</dbReference>
<gene>
    <name evidence="3" type="ORF">CQY22_006450</name>
</gene>
<sequence length="59" mass="5951">MTAKEAAAAAKSIVDRATAPAPPSAPVATDEGRSLIPMAVALVVALAALLLVRRLRSAE</sequence>
<evidence type="ECO:0000313" key="4">
    <source>
        <dbReference type="Proteomes" id="UP000230551"/>
    </source>
</evidence>
<evidence type="ECO:0000256" key="2">
    <source>
        <dbReference type="SAM" id="Phobius"/>
    </source>
</evidence>
<keyword evidence="4" id="KW-1185">Reference proteome</keyword>
<keyword evidence="2" id="KW-0812">Transmembrane</keyword>
<reference evidence="3 4" key="1">
    <citation type="journal article" date="2017" name="Infect. Genet. Evol.">
        <title>The new phylogeny of the genus Mycobacterium: The old and the news.</title>
        <authorList>
            <person name="Tortoli E."/>
            <person name="Fedrizzi T."/>
            <person name="Meehan C.J."/>
            <person name="Trovato A."/>
            <person name="Grottola A."/>
            <person name="Giacobazzi E."/>
            <person name="Serpini G.F."/>
            <person name="Tagliazucchi S."/>
            <person name="Fabio A."/>
            <person name="Bettua C."/>
            <person name="Bertorelli R."/>
            <person name="Frascaro F."/>
            <person name="De Sanctis V."/>
            <person name="Pecorari M."/>
            <person name="Jousson O."/>
            <person name="Segata N."/>
            <person name="Cirillo D.M."/>
        </authorList>
    </citation>
    <scope>NUCLEOTIDE SEQUENCE [LARGE SCALE GENOMIC DNA]</scope>
    <source>
        <strain evidence="3 4">CIP1034565</strain>
    </source>
</reference>
<comment type="caution">
    <text evidence="3">The sequence shown here is derived from an EMBL/GenBank/DDBJ whole genome shotgun (WGS) entry which is preliminary data.</text>
</comment>
<dbReference type="STRING" id="85968.GCA_900073015_00885"/>
<keyword evidence="2" id="KW-1133">Transmembrane helix</keyword>
<feature type="region of interest" description="Disordered" evidence="1">
    <location>
        <begin position="1"/>
        <end position="30"/>
    </location>
</feature>
<dbReference type="AlphaFoldDB" id="A0A2G5PDE5"/>
<evidence type="ECO:0000313" key="3">
    <source>
        <dbReference type="EMBL" id="PIB76349.1"/>
    </source>
</evidence>
<keyword evidence="2" id="KW-0472">Membrane</keyword>
<feature type="compositionally biased region" description="Low complexity" evidence="1">
    <location>
        <begin position="1"/>
        <end position="11"/>
    </location>
</feature>
<dbReference type="Proteomes" id="UP000230551">
    <property type="component" value="Unassembled WGS sequence"/>
</dbReference>
<evidence type="ECO:0008006" key="5">
    <source>
        <dbReference type="Google" id="ProtNLM"/>
    </source>
</evidence>
<accession>A0A2G5PDE5</accession>
<evidence type="ECO:0000256" key="1">
    <source>
        <dbReference type="SAM" id="MobiDB-lite"/>
    </source>
</evidence>
<feature type="transmembrane region" description="Helical" evidence="2">
    <location>
        <begin position="34"/>
        <end position="52"/>
    </location>
</feature>
<name>A0A2G5PDE5_9MYCO</name>